<evidence type="ECO:0000313" key="1">
    <source>
        <dbReference type="EMBL" id="WLR44057.1"/>
    </source>
</evidence>
<gene>
    <name evidence="1" type="ORF">LC087_08155</name>
</gene>
<evidence type="ECO:0000313" key="2">
    <source>
        <dbReference type="Proteomes" id="UP001197974"/>
    </source>
</evidence>
<accession>A0ABY9JZT4</accession>
<proteinExistence type="predicted"/>
<dbReference type="RefSeq" id="WP_306020602.1">
    <property type="nucleotide sequence ID" value="NZ_CP129013.1"/>
</dbReference>
<sequence>MKKQHEVFYNSQKVFFDRWGKDAVHNIAAVLEREKPFDRKRHFIPIK</sequence>
<reference evidence="1 2" key="1">
    <citation type="submission" date="2023-06" db="EMBL/GenBank/DDBJ databases">
        <title>Five Gram-positive bacteria isolated from mangrove sediments in Shenzhen, Guangdong, China.</title>
        <authorList>
            <person name="Yu S."/>
            <person name="Zheng W."/>
            <person name="Huang Y."/>
        </authorList>
    </citation>
    <scope>NUCLEOTIDE SEQUENCE [LARGE SCALE GENOMIC DNA]</scope>
    <source>
        <strain evidence="1 2">SaN35-3</strain>
    </source>
</reference>
<organism evidence="1 2">
    <name type="scientific">Bacillus carboniphilus</name>
    <dbReference type="NCBI Taxonomy" id="86663"/>
    <lineage>
        <taxon>Bacteria</taxon>
        <taxon>Bacillati</taxon>
        <taxon>Bacillota</taxon>
        <taxon>Bacilli</taxon>
        <taxon>Bacillales</taxon>
        <taxon>Bacillaceae</taxon>
        <taxon>Bacillus</taxon>
    </lineage>
</organism>
<dbReference type="Proteomes" id="UP001197974">
    <property type="component" value="Chromosome"/>
</dbReference>
<protein>
    <submittedName>
        <fullName evidence="1">Uncharacterized protein</fullName>
    </submittedName>
</protein>
<dbReference type="EMBL" id="CP129013">
    <property type="protein sequence ID" value="WLR44057.1"/>
    <property type="molecule type" value="Genomic_DNA"/>
</dbReference>
<name>A0ABY9JZT4_9BACI</name>
<keyword evidence="2" id="KW-1185">Reference proteome</keyword>